<keyword evidence="3 6" id="KW-0812">Transmembrane</keyword>
<keyword evidence="5 6" id="KW-0472">Membrane</keyword>
<keyword evidence="8" id="KW-1185">Reference proteome</keyword>
<feature type="transmembrane region" description="Helical" evidence="6">
    <location>
        <begin position="33"/>
        <end position="56"/>
    </location>
</feature>
<evidence type="ECO:0000313" key="8">
    <source>
        <dbReference type="Proteomes" id="UP000293874"/>
    </source>
</evidence>
<dbReference type="InterPro" id="IPR017039">
    <property type="entry name" value="Virul_fac_BrkB"/>
</dbReference>
<evidence type="ECO:0000256" key="5">
    <source>
        <dbReference type="ARBA" id="ARBA00023136"/>
    </source>
</evidence>
<proteinExistence type="predicted"/>
<organism evidence="7 8">
    <name type="scientific">Pseudobacter ginsenosidimutans</name>
    <dbReference type="NCBI Taxonomy" id="661488"/>
    <lineage>
        <taxon>Bacteria</taxon>
        <taxon>Pseudomonadati</taxon>
        <taxon>Bacteroidota</taxon>
        <taxon>Chitinophagia</taxon>
        <taxon>Chitinophagales</taxon>
        <taxon>Chitinophagaceae</taxon>
        <taxon>Pseudobacter</taxon>
    </lineage>
</organism>
<protein>
    <submittedName>
        <fullName evidence="7">Membrane protein</fullName>
    </submittedName>
</protein>
<feature type="transmembrane region" description="Helical" evidence="6">
    <location>
        <begin position="95"/>
        <end position="121"/>
    </location>
</feature>
<comment type="subcellular location">
    <subcellularLocation>
        <location evidence="1">Cell membrane</location>
        <topology evidence="1">Multi-pass membrane protein</topology>
    </subcellularLocation>
</comment>
<feature type="transmembrane region" description="Helical" evidence="6">
    <location>
        <begin position="251"/>
        <end position="270"/>
    </location>
</feature>
<keyword evidence="4 6" id="KW-1133">Transmembrane helix</keyword>
<name>A0A4Q7MF64_9BACT</name>
<evidence type="ECO:0000256" key="3">
    <source>
        <dbReference type="ARBA" id="ARBA00022692"/>
    </source>
</evidence>
<dbReference type="GO" id="GO:0005886">
    <property type="term" value="C:plasma membrane"/>
    <property type="evidence" value="ECO:0007669"/>
    <property type="project" value="UniProtKB-SubCell"/>
</dbReference>
<dbReference type="NCBIfam" id="TIGR00765">
    <property type="entry name" value="yihY_not_rbn"/>
    <property type="match status" value="1"/>
</dbReference>
<dbReference type="AlphaFoldDB" id="A0A4Q7MF64"/>
<evidence type="ECO:0000256" key="6">
    <source>
        <dbReference type="SAM" id="Phobius"/>
    </source>
</evidence>
<reference evidence="7 8" key="1">
    <citation type="submission" date="2019-02" db="EMBL/GenBank/DDBJ databases">
        <title>Genomic Encyclopedia of Type Strains, Phase IV (KMG-IV): sequencing the most valuable type-strain genomes for metagenomic binning, comparative biology and taxonomic classification.</title>
        <authorList>
            <person name="Goeker M."/>
        </authorList>
    </citation>
    <scope>NUCLEOTIDE SEQUENCE [LARGE SCALE GENOMIC DNA]</scope>
    <source>
        <strain evidence="7 8">DSM 18116</strain>
    </source>
</reference>
<dbReference type="PANTHER" id="PTHR30213">
    <property type="entry name" value="INNER MEMBRANE PROTEIN YHJD"/>
    <property type="match status" value="1"/>
</dbReference>
<dbReference type="Pfam" id="PF03631">
    <property type="entry name" value="Virul_fac_BrkB"/>
    <property type="match status" value="1"/>
</dbReference>
<dbReference type="RefSeq" id="WP_130544270.1">
    <property type="nucleotide sequence ID" value="NZ_CP042431.1"/>
</dbReference>
<comment type="caution">
    <text evidence="7">The sequence shown here is derived from an EMBL/GenBank/DDBJ whole genome shotgun (WGS) entry which is preliminary data.</text>
</comment>
<dbReference type="PIRSF" id="PIRSF035875">
    <property type="entry name" value="RNase_BN"/>
    <property type="match status" value="1"/>
</dbReference>
<evidence type="ECO:0000256" key="2">
    <source>
        <dbReference type="ARBA" id="ARBA00022475"/>
    </source>
</evidence>
<feature type="transmembrane region" description="Helical" evidence="6">
    <location>
        <begin position="142"/>
        <end position="168"/>
    </location>
</feature>
<keyword evidence="2" id="KW-1003">Cell membrane</keyword>
<evidence type="ECO:0000256" key="4">
    <source>
        <dbReference type="ARBA" id="ARBA00022989"/>
    </source>
</evidence>
<sequence>MGLKDTLRKLPGCLKNTYKAWDSRMPFASSAVLSYYTIFSLPGLLVVIINVAGYFLGREAVTNQLTTELGGLIGHDAAQYIQNVVAMASQTKDTWIASVLGIATLLFGATGVFVNVQQIFNNIWEIKPKPQGKFLKLIRDRLFSFGLVLVMGFMLLVSLLLSTLLNVLSSWVASYLSESFLVIFKVLDVAFSITIITFLFAAMFKYMPDIKISWKAVMPGALLTSLLFVIAKFALGLYFGTSNPGTTYGAAGSVILIMLWVSYSGLLLLFGAEFTREWSKCSGIRVKPTEVAIKTDATHTSGLGKKELNK</sequence>
<dbReference type="EMBL" id="SGXA01000006">
    <property type="protein sequence ID" value="RZS65029.1"/>
    <property type="molecule type" value="Genomic_DNA"/>
</dbReference>
<dbReference type="Proteomes" id="UP000293874">
    <property type="component" value="Unassembled WGS sequence"/>
</dbReference>
<dbReference type="PANTHER" id="PTHR30213:SF1">
    <property type="entry name" value="INNER MEMBRANE PROTEIN YHJD"/>
    <property type="match status" value="1"/>
</dbReference>
<gene>
    <name evidence="7" type="ORF">EV199_5783</name>
</gene>
<dbReference type="OrthoDB" id="9797028at2"/>
<feature type="transmembrane region" description="Helical" evidence="6">
    <location>
        <begin position="216"/>
        <end position="239"/>
    </location>
</feature>
<evidence type="ECO:0000256" key="1">
    <source>
        <dbReference type="ARBA" id="ARBA00004651"/>
    </source>
</evidence>
<feature type="transmembrane region" description="Helical" evidence="6">
    <location>
        <begin position="180"/>
        <end position="204"/>
    </location>
</feature>
<evidence type="ECO:0000313" key="7">
    <source>
        <dbReference type="EMBL" id="RZS65029.1"/>
    </source>
</evidence>
<accession>A0A4Q7MF64</accession>